<comment type="similarity">
    <text evidence="3 5">Belongs to the UDP-N-acetylglucosamine 2-epimerase family.</text>
</comment>
<evidence type="ECO:0000313" key="8">
    <source>
        <dbReference type="Proteomes" id="UP001320272"/>
    </source>
</evidence>
<comment type="caution">
    <text evidence="7">The sequence shown here is derived from an EMBL/GenBank/DDBJ whole genome shotgun (WGS) entry which is preliminary data.</text>
</comment>
<name>A0ABS9AT99_9GAMM</name>
<evidence type="ECO:0000256" key="5">
    <source>
        <dbReference type="RuleBase" id="RU003513"/>
    </source>
</evidence>
<reference evidence="7 8" key="1">
    <citation type="journal article" date="2021" name="Front. Microbiol.">
        <title>Aerobic Denitrification and Heterotrophic Sulfur Oxidation in the Genus Halomonas Revealed by Six Novel Species Characterizations and Genome-Based Analysis.</title>
        <authorList>
            <person name="Wang L."/>
            <person name="Shao Z."/>
        </authorList>
    </citation>
    <scope>NUCLEOTIDE SEQUENCE [LARGE SCALE GENOMIC DNA]</scope>
    <source>
        <strain evidence="7 8">MCCC 1A11058</strain>
    </source>
</reference>
<evidence type="ECO:0000256" key="2">
    <source>
        <dbReference type="ARBA" id="ARBA00036080"/>
    </source>
</evidence>
<keyword evidence="1 5" id="KW-0413">Isomerase</keyword>
<dbReference type="NCBIfam" id="TIGR00236">
    <property type="entry name" value="wecB"/>
    <property type="match status" value="1"/>
</dbReference>
<dbReference type="PANTHER" id="PTHR43174:SF2">
    <property type="entry name" value="UDP-N-ACETYLGLUCOSAMINE 2-EPIMERASE"/>
    <property type="match status" value="1"/>
</dbReference>
<evidence type="ECO:0000256" key="3">
    <source>
        <dbReference type="ARBA" id="ARBA00038209"/>
    </source>
</evidence>
<dbReference type="Gene3D" id="3.40.50.2000">
    <property type="entry name" value="Glycogen Phosphorylase B"/>
    <property type="match status" value="2"/>
</dbReference>
<dbReference type="RefSeq" id="WP_234254191.1">
    <property type="nucleotide sequence ID" value="NZ_JABFTV010000006.1"/>
</dbReference>
<feature type="domain" description="UDP-N-acetylglucosamine 2-epimerase" evidence="6">
    <location>
        <begin position="25"/>
        <end position="370"/>
    </location>
</feature>
<sequence>MSKPSVALVVGTRPEAIKIAPLAHRLRGRDDIELQLCITGQHQEMLEQVLELFELPVAARLPVPQGSSLTRLTSEMMRELDGYFHETSPALVVVHGDTCTCFVASLAAFHLQLPVAHVEAGLRSGNRHSPWPEENYRRMADTLAELHLAPTPAARDTLLAEGLPASRIRVTGNTVVDALLWMKQRIDDHRWRPDHTSPLACLQPERRHVLITSHRRESHGNGLQSICRAVARLASRHTDVDFVFPVHLNPTVQQAVYGELKHYRNVILTAPLDYRHLVWLMMHAELILTDSGGIQEEAVTLGKPLLILRDTTERPEALANEGTRLVGTNPDAIYECAHNVLESRLELAPTDPSSSPYGDGQAARRIESFIVEWLAGRTRRPAS</sequence>
<evidence type="ECO:0000259" key="6">
    <source>
        <dbReference type="Pfam" id="PF02350"/>
    </source>
</evidence>
<dbReference type="Proteomes" id="UP001320272">
    <property type="component" value="Unassembled WGS sequence"/>
</dbReference>
<dbReference type="InterPro" id="IPR029767">
    <property type="entry name" value="WecB-like"/>
</dbReference>
<dbReference type="SUPFAM" id="SSF53756">
    <property type="entry name" value="UDP-Glycosyltransferase/glycogen phosphorylase"/>
    <property type="match status" value="1"/>
</dbReference>
<dbReference type="PANTHER" id="PTHR43174">
    <property type="entry name" value="UDP-N-ACETYLGLUCOSAMINE 2-EPIMERASE"/>
    <property type="match status" value="1"/>
</dbReference>
<protein>
    <recommendedName>
        <fullName evidence="4">UDP-N-acetylglucosamine 2-epimerase (non-hydrolyzing)</fullName>
        <ecNumber evidence="4">5.1.3.14</ecNumber>
    </recommendedName>
</protein>
<keyword evidence="8" id="KW-1185">Reference proteome</keyword>
<evidence type="ECO:0000256" key="1">
    <source>
        <dbReference type="ARBA" id="ARBA00023235"/>
    </source>
</evidence>
<gene>
    <name evidence="7" type="primary">wecB</name>
    <name evidence="7" type="ORF">HOP59_12780</name>
</gene>
<evidence type="ECO:0000313" key="7">
    <source>
        <dbReference type="EMBL" id="MCE8025009.1"/>
    </source>
</evidence>
<dbReference type="GO" id="GO:0008761">
    <property type="term" value="F:UDP-N-acetylglucosamine 2-epimerase activity"/>
    <property type="evidence" value="ECO:0007669"/>
    <property type="project" value="UniProtKB-EC"/>
</dbReference>
<dbReference type="Pfam" id="PF02350">
    <property type="entry name" value="Epimerase_2"/>
    <property type="match status" value="1"/>
</dbReference>
<evidence type="ECO:0000256" key="4">
    <source>
        <dbReference type="ARBA" id="ARBA00038858"/>
    </source>
</evidence>
<dbReference type="CDD" id="cd03786">
    <property type="entry name" value="GTB_UDP-GlcNAc_2-Epimerase"/>
    <property type="match status" value="1"/>
</dbReference>
<proteinExistence type="inferred from homology"/>
<organism evidence="7 8">
    <name type="scientific">Billgrantia aerodenitrificans</name>
    <dbReference type="NCBI Taxonomy" id="2733483"/>
    <lineage>
        <taxon>Bacteria</taxon>
        <taxon>Pseudomonadati</taxon>
        <taxon>Pseudomonadota</taxon>
        <taxon>Gammaproteobacteria</taxon>
        <taxon>Oceanospirillales</taxon>
        <taxon>Halomonadaceae</taxon>
        <taxon>Billgrantia</taxon>
    </lineage>
</organism>
<comment type="catalytic activity">
    <reaction evidence="2">
        <text>UDP-N-acetyl-alpha-D-glucosamine = UDP-N-acetyl-alpha-D-mannosamine</text>
        <dbReference type="Rhea" id="RHEA:17213"/>
        <dbReference type="ChEBI" id="CHEBI:57705"/>
        <dbReference type="ChEBI" id="CHEBI:68623"/>
        <dbReference type="EC" id="5.1.3.14"/>
    </reaction>
</comment>
<accession>A0ABS9AT99</accession>
<dbReference type="EC" id="5.1.3.14" evidence="4"/>
<dbReference type="EMBL" id="JABFTV010000006">
    <property type="protein sequence ID" value="MCE8025009.1"/>
    <property type="molecule type" value="Genomic_DNA"/>
</dbReference>
<dbReference type="InterPro" id="IPR003331">
    <property type="entry name" value="UDP_GlcNAc_Epimerase_2_dom"/>
</dbReference>